<dbReference type="AlphaFoldDB" id="A0A0E9VMV4"/>
<protein>
    <submittedName>
        <fullName evidence="1">Uncharacterized protein</fullName>
    </submittedName>
</protein>
<dbReference type="EMBL" id="GBXM01029236">
    <property type="protein sequence ID" value="JAH79341.1"/>
    <property type="molecule type" value="Transcribed_RNA"/>
</dbReference>
<sequence length="45" mass="5376">MEGDFLRAGSISTKKKKICLKASFNTLHYRRPELYFYIDITFFIL</sequence>
<organism evidence="1">
    <name type="scientific">Anguilla anguilla</name>
    <name type="common">European freshwater eel</name>
    <name type="synonym">Muraena anguilla</name>
    <dbReference type="NCBI Taxonomy" id="7936"/>
    <lineage>
        <taxon>Eukaryota</taxon>
        <taxon>Metazoa</taxon>
        <taxon>Chordata</taxon>
        <taxon>Craniata</taxon>
        <taxon>Vertebrata</taxon>
        <taxon>Euteleostomi</taxon>
        <taxon>Actinopterygii</taxon>
        <taxon>Neopterygii</taxon>
        <taxon>Teleostei</taxon>
        <taxon>Anguilliformes</taxon>
        <taxon>Anguillidae</taxon>
        <taxon>Anguilla</taxon>
    </lineage>
</organism>
<evidence type="ECO:0000313" key="1">
    <source>
        <dbReference type="EMBL" id="JAH79341.1"/>
    </source>
</evidence>
<accession>A0A0E9VMV4</accession>
<reference evidence="1" key="2">
    <citation type="journal article" date="2015" name="Fish Shellfish Immunol.">
        <title>Early steps in the European eel (Anguilla anguilla)-Vibrio vulnificus interaction in the gills: Role of the RtxA13 toxin.</title>
        <authorList>
            <person name="Callol A."/>
            <person name="Pajuelo D."/>
            <person name="Ebbesson L."/>
            <person name="Teles M."/>
            <person name="MacKenzie S."/>
            <person name="Amaro C."/>
        </authorList>
    </citation>
    <scope>NUCLEOTIDE SEQUENCE</scope>
</reference>
<proteinExistence type="predicted"/>
<reference evidence="1" key="1">
    <citation type="submission" date="2014-11" db="EMBL/GenBank/DDBJ databases">
        <authorList>
            <person name="Amaro Gonzalez C."/>
        </authorList>
    </citation>
    <scope>NUCLEOTIDE SEQUENCE</scope>
</reference>
<name>A0A0E9VMV4_ANGAN</name>